<sequence length="350" mass="39391">YKENYEKLFKRGVVATRYCDLDALKALHIEDNVRWFFSNVGWGDFLTKKYPTYKRIALEFLSSLKAIVEPGYHDVITFRLYNVEHTWTLAKLNEVLNLPTGGPRLASKFWKDDGLWGMLTGKNKYDSSASPSALVRHPALRYVLRVLANTIFGREDNNKLYAKPIDVGAFLIRQMKSIANKQTTKGAIVVGGLITPIALYLGHKENLVQDGLIEGSDSIDIAACSSMGWLHKREGTTLWCLGNDDEGELHPPEMMTLRVKDNWSFHGIRPHAQAPLLPEPPASSSPLEGARVSPMFIEQALTKLQKSVDEIKVEQKEIKDHLTFISKTLANFGVWLQSQGFPHPPPLPPQ</sequence>
<dbReference type="AlphaFoldDB" id="A0A803L4U2"/>
<accession>A0A803L4U2</accession>
<keyword evidence="3" id="KW-1185">Reference proteome</keyword>
<dbReference type="Pfam" id="PF03078">
    <property type="entry name" value="ATHILA"/>
    <property type="match status" value="1"/>
</dbReference>
<protein>
    <recommendedName>
        <fullName evidence="1">Arabidopsis retrotransposon Orf1 C-terminal domain-containing protein</fullName>
    </recommendedName>
</protein>
<dbReference type="InterPro" id="IPR004312">
    <property type="entry name" value="ATHILA_Orf1_C"/>
</dbReference>
<dbReference type="Proteomes" id="UP000596660">
    <property type="component" value="Unplaced"/>
</dbReference>
<reference evidence="2" key="1">
    <citation type="journal article" date="2017" name="Nature">
        <title>The genome of Chenopodium quinoa.</title>
        <authorList>
            <person name="Jarvis D.E."/>
            <person name="Ho Y.S."/>
            <person name="Lightfoot D.J."/>
            <person name="Schmoeckel S.M."/>
            <person name="Li B."/>
            <person name="Borm T.J.A."/>
            <person name="Ohyanagi H."/>
            <person name="Mineta K."/>
            <person name="Michell C.T."/>
            <person name="Saber N."/>
            <person name="Kharbatia N.M."/>
            <person name="Rupper R.R."/>
            <person name="Sharp A.R."/>
            <person name="Dally N."/>
            <person name="Boughton B.A."/>
            <person name="Woo Y.H."/>
            <person name="Gao G."/>
            <person name="Schijlen E.G.W.M."/>
            <person name="Guo X."/>
            <person name="Momin A.A."/>
            <person name="Negrao S."/>
            <person name="Al-Babili S."/>
            <person name="Gehring C."/>
            <person name="Roessner U."/>
            <person name="Jung C."/>
            <person name="Murphy K."/>
            <person name="Arold S.T."/>
            <person name="Gojobori T."/>
            <person name="van der Linden C.G."/>
            <person name="van Loo E.N."/>
            <person name="Jellen E.N."/>
            <person name="Maughan P.J."/>
            <person name="Tester M."/>
        </authorList>
    </citation>
    <scope>NUCLEOTIDE SEQUENCE [LARGE SCALE GENOMIC DNA]</scope>
    <source>
        <strain evidence="2">cv. PI 614886</strain>
    </source>
</reference>
<proteinExistence type="predicted"/>
<evidence type="ECO:0000313" key="3">
    <source>
        <dbReference type="Proteomes" id="UP000596660"/>
    </source>
</evidence>
<reference evidence="2" key="2">
    <citation type="submission" date="2021-03" db="UniProtKB">
        <authorList>
            <consortium name="EnsemblPlants"/>
        </authorList>
    </citation>
    <scope>IDENTIFICATION</scope>
</reference>
<dbReference type="EnsemblPlants" id="AUR62006881-RA">
    <property type="protein sequence ID" value="AUR62006881-RA:cds"/>
    <property type="gene ID" value="AUR62006881"/>
</dbReference>
<evidence type="ECO:0000313" key="2">
    <source>
        <dbReference type="EnsemblPlants" id="AUR62006881-RA:cds"/>
    </source>
</evidence>
<organism evidence="2 3">
    <name type="scientific">Chenopodium quinoa</name>
    <name type="common">Quinoa</name>
    <dbReference type="NCBI Taxonomy" id="63459"/>
    <lineage>
        <taxon>Eukaryota</taxon>
        <taxon>Viridiplantae</taxon>
        <taxon>Streptophyta</taxon>
        <taxon>Embryophyta</taxon>
        <taxon>Tracheophyta</taxon>
        <taxon>Spermatophyta</taxon>
        <taxon>Magnoliopsida</taxon>
        <taxon>eudicotyledons</taxon>
        <taxon>Gunneridae</taxon>
        <taxon>Pentapetalae</taxon>
        <taxon>Caryophyllales</taxon>
        <taxon>Chenopodiaceae</taxon>
        <taxon>Chenopodioideae</taxon>
        <taxon>Atripliceae</taxon>
        <taxon>Chenopodium</taxon>
    </lineage>
</organism>
<evidence type="ECO:0000259" key="1">
    <source>
        <dbReference type="Pfam" id="PF03078"/>
    </source>
</evidence>
<dbReference type="Gramene" id="AUR62006881-RA">
    <property type="protein sequence ID" value="AUR62006881-RA:cds"/>
    <property type="gene ID" value="AUR62006881"/>
</dbReference>
<name>A0A803L4U2_CHEQI</name>
<feature type="domain" description="Arabidopsis retrotransposon Orf1 C-terminal" evidence="1">
    <location>
        <begin position="3"/>
        <end position="158"/>
    </location>
</feature>